<evidence type="ECO:0000256" key="7">
    <source>
        <dbReference type="ARBA" id="ARBA00023136"/>
    </source>
</evidence>
<evidence type="ECO:0000256" key="5">
    <source>
        <dbReference type="ARBA" id="ARBA00022960"/>
    </source>
</evidence>
<evidence type="ECO:0000256" key="2">
    <source>
        <dbReference type="ARBA" id="ARBA00022475"/>
    </source>
</evidence>
<reference evidence="13 14" key="1">
    <citation type="submission" date="2021-06" db="EMBL/GenBank/DDBJ databases">
        <title>Bacillus sp. RD4P76, an endophyte from a halophyte.</title>
        <authorList>
            <person name="Sun J.-Q."/>
        </authorList>
    </citation>
    <scope>NUCLEOTIDE SEQUENCE [LARGE SCALE GENOMIC DNA]</scope>
    <source>
        <strain evidence="13 14">CGMCC 1.15917</strain>
    </source>
</reference>
<keyword evidence="5" id="KW-0133">Cell shape</keyword>
<keyword evidence="8" id="KW-0961">Cell wall biogenesis/degradation</keyword>
<comment type="caution">
    <text evidence="13">The sequence shown here is derived from an EMBL/GenBank/DDBJ whole genome shotgun (WGS) entry which is preliminary data.</text>
</comment>
<evidence type="ECO:0000256" key="4">
    <source>
        <dbReference type="ARBA" id="ARBA00022679"/>
    </source>
</evidence>
<dbReference type="EMBL" id="JAHQCS010000122">
    <property type="protein sequence ID" value="MBU9713177.1"/>
    <property type="molecule type" value="Genomic_DNA"/>
</dbReference>
<dbReference type="EC" id="2.4.99.28" evidence="9"/>
<dbReference type="PANTHER" id="PTHR32282">
    <property type="entry name" value="BINDING PROTEIN TRANSPEPTIDASE, PUTATIVE-RELATED"/>
    <property type="match status" value="1"/>
</dbReference>
<evidence type="ECO:0000259" key="11">
    <source>
        <dbReference type="Pfam" id="PF00905"/>
    </source>
</evidence>
<evidence type="ECO:0000256" key="8">
    <source>
        <dbReference type="ARBA" id="ARBA00023316"/>
    </source>
</evidence>
<dbReference type="PANTHER" id="PTHR32282:SF11">
    <property type="entry name" value="PENICILLIN-BINDING PROTEIN 1B"/>
    <property type="match status" value="1"/>
</dbReference>
<feature type="domain" description="Penicillin-binding protein transpeptidase" evidence="11">
    <location>
        <begin position="347"/>
        <end position="591"/>
    </location>
</feature>
<gene>
    <name evidence="13" type="ORF">KS419_15705</name>
</gene>
<evidence type="ECO:0000313" key="14">
    <source>
        <dbReference type="Proteomes" id="UP000784880"/>
    </source>
</evidence>
<keyword evidence="6" id="KW-0573">Peptidoglycan synthesis</keyword>
<dbReference type="InterPro" id="IPR001264">
    <property type="entry name" value="Glyco_trans_51"/>
</dbReference>
<evidence type="ECO:0000256" key="9">
    <source>
        <dbReference type="ARBA" id="ARBA00044770"/>
    </source>
</evidence>
<evidence type="ECO:0000256" key="10">
    <source>
        <dbReference type="ARBA" id="ARBA00049902"/>
    </source>
</evidence>
<organism evidence="13 14">
    <name type="scientific">Evansella tamaricis</name>
    <dbReference type="NCBI Taxonomy" id="2069301"/>
    <lineage>
        <taxon>Bacteria</taxon>
        <taxon>Bacillati</taxon>
        <taxon>Bacillota</taxon>
        <taxon>Bacilli</taxon>
        <taxon>Bacillales</taxon>
        <taxon>Bacillaceae</taxon>
        <taxon>Evansella</taxon>
    </lineage>
</organism>
<proteinExistence type="predicted"/>
<keyword evidence="3" id="KW-0328">Glycosyltransferase</keyword>
<dbReference type="Pfam" id="PF00905">
    <property type="entry name" value="Transpeptidase"/>
    <property type="match status" value="1"/>
</dbReference>
<dbReference type="RefSeq" id="WP_217067346.1">
    <property type="nucleotide sequence ID" value="NZ_JAHQCS010000122.1"/>
</dbReference>
<accession>A0ABS6JHM6</accession>
<evidence type="ECO:0000256" key="6">
    <source>
        <dbReference type="ARBA" id="ARBA00022984"/>
    </source>
</evidence>
<evidence type="ECO:0000259" key="12">
    <source>
        <dbReference type="Pfam" id="PF00912"/>
    </source>
</evidence>
<dbReference type="Pfam" id="PF00912">
    <property type="entry name" value="Transgly"/>
    <property type="match status" value="1"/>
</dbReference>
<protein>
    <recommendedName>
        <fullName evidence="9">peptidoglycan glycosyltransferase</fullName>
        <ecNumber evidence="9">2.4.99.28</ecNumber>
    </recommendedName>
</protein>
<dbReference type="Proteomes" id="UP000784880">
    <property type="component" value="Unassembled WGS sequence"/>
</dbReference>
<evidence type="ECO:0000313" key="13">
    <source>
        <dbReference type="EMBL" id="MBU9713177.1"/>
    </source>
</evidence>
<keyword evidence="2" id="KW-1003">Cell membrane</keyword>
<comment type="subcellular location">
    <subcellularLocation>
        <location evidence="1">Membrane</location>
    </subcellularLocation>
</comment>
<feature type="domain" description="Glycosyl transferase family 51" evidence="12">
    <location>
        <begin position="60"/>
        <end position="235"/>
    </location>
</feature>
<keyword evidence="4" id="KW-0808">Transferase</keyword>
<keyword evidence="7" id="KW-0472">Membrane</keyword>
<keyword evidence="14" id="KW-1185">Reference proteome</keyword>
<evidence type="ECO:0000256" key="1">
    <source>
        <dbReference type="ARBA" id="ARBA00004370"/>
    </source>
</evidence>
<name>A0ABS6JHM6_9BACI</name>
<evidence type="ECO:0000256" key="3">
    <source>
        <dbReference type="ARBA" id="ARBA00022676"/>
    </source>
</evidence>
<dbReference type="InterPro" id="IPR050396">
    <property type="entry name" value="Glycosyltr_51/Transpeptidase"/>
</dbReference>
<sequence length="625" mass="70847">MRTFLGLILILFFLAIFSYLFIETTKEFSSLQSINDVLDKNVEMKNTILSENSYILDQNGNVISDLYPGENRIYLSLDEIPQAVIDALLSVEDQRFYEHPGFDLQGISRALFINISSDSLQQGGSTITQQLVRNLYLTHNQTYERKLTEILYAYQLERSLSKEKILELYTNAIYFQNGVYGIEAASRYYFNKPAKNLTVAEAAFLCAIPNHPEKYNPLTRIDNTNNRKEWILQKMLENGKINDVTFQSAMEEPIELALTKKIDLYPDYVTYIFSELEMLVSVQDGYYTRMKSANTGEEVDKLQKQLKEKVQSLLTSGITIETALDPETQTEVVHAINQKLEFTNLQGAAVIIDHDSNEVIAITGGVNYKKADFHRGYQAYRQPGSSIKPLLVFAPYMEETNTNEHALIDASPFTKDGYSPRNYGGAVYGMTNLEHAFKHSYNTASVRMMDRMTPSIAFSYLNKLEFARIVPEDEILPAALGGLTNGVSVLEMTKAYTTFSNGGQYNSPKGIRQVVDKNGNVLYKWPKGENRLWSEETNREVRKMMSRVTTEGTGRHAHFSTTGYLGGKTGTTNAIHDLWFIGVTDQYTAGIWLGMDTPQPITSANNERLHLTIWRTFMSNILGKN</sequence>
<comment type="catalytic activity">
    <reaction evidence="10">
        <text>[GlcNAc-(1-&gt;4)-Mur2Ac(oyl-L-Ala-gamma-D-Glu-L-Lys-D-Ala-D-Ala)](n)-di-trans,octa-cis-undecaprenyl diphosphate + beta-D-GlcNAc-(1-&gt;4)-Mur2Ac(oyl-L-Ala-gamma-D-Glu-L-Lys-D-Ala-D-Ala)-di-trans,octa-cis-undecaprenyl diphosphate = [GlcNAc-(1-&gt;4)-Mur2Ac(oyl-L-Ala-gamma-D-Glu-L-Lys-D-Ala-D-Ala)](n+1)-di-trans,octa-cis-undecaprenyl diphosphate + di-trans,octa-cis-undecaprenyl diphosphate + H(+)</text>
        <dbReference type="Rhea" id="RHEA:23708"/>
        <dbReference type="Rhea" id="RHEA-COMP:9602"/>
        <dbReference type="Rhea" id="RHEA-COMP:9603"/>
        <dbReference type="ChEBI" id="CHEBI:15378"/>
        <dbReference type="ChEBI" id="CHEBI:58405"/>
        <dbReference type="ChEBI" id="CHEBI:60033"/>
        <dbReference type="ChEBI" id="CHEBI:78435"/>
        <dbReference type="EC" id="2.4.99.28"/>
    </reaction>
</comment>
<dbReference type="InterPro" id="IPR001460">
    <property type="entry name" value="PCN-bd_Tpept"/>
</dbReference>